<evidence type="ECO:0000313" key="7">
    <source>
        <dbReference type="Proteomes" id="UP001165489"/>
    </source>
</evidence>
<comment type="subcellular location">
    <subcellularLocation>
        <location evidence="1">Membrane</location>
        <topology evidence="1">Multi-pass membrane protein</topology>
    </subcellularLocation>
</comment>
<proteinExistence type="predicted"/>
<dbReference type="Pfam" id="PF05105">
    <property type="entry name" value="Phage_holin_4_1"/>
    <property type="match status" value="1"/>
</dbReference>
<evidence type="ECO:0000256" key="4">
    <source>
        <dbReference type="ARBA" id="ARBA00023136"/>
    </source>
</evidence>
<keyword evidence="7" id="KW-1185">Reference proteome</keyword>
<accession>A0ABS9V428</accession>
<evidence type="ECO:0000256" key="2">
    <source>
        <dbReference type="ARBA" id="ARBA00022692"/>
    </source>
</evidence>
<feature type="transmembrane region" description="Helical" evidence="5">
    <location>
        <begin position="21"/>
        <end position="42"/>
    </location>
</feature>
<keyword evidence="4 5" id="KW-0472">Membrane</keyword>
<name>A0ABS9V428_9BACT</name>
<dbReference type="Proteomes" id="UP001165489">
    <property type="component" value="Unassembled WGS sequence"/>
</dbReference>
<gene>
    <name evidence="6" type="ORF">MM239_17330</name>
</gene>
<keyword evidence="2 5" id="KW-0812">Transmembrane</keyword>
<feature type="transmembrane region" description="Helical" evidence="5">
    <location>
        <begin position="100"/>
        <end position="124"/>
    </location>
</feature>
<dbReference type="EMBL" id="JAKZGP010000061">
    <property type="protein sequence ID" value="MCH7411164.1"/>
    <property type="molecule type" value="Genomic_DNA"/>
</dbReference>
<sequence>MFGYTTIGELIKAIFKHCDTALYLKYVMPVVLFINTVFTFLFQSVGGIWFLIFLYAVDFLTGIAKAIYYSLKASRYKNKGLPVPEEIASKVLISKKFPRFLLTLFAALLLLTILNFAAIHSIVFTPLYGIFYAVFVAQNTISIAENLSELGLLNASILKKLKRKIGEFINSKD</sequence>
<keyword evidence="3 5" id="KW-1133">Transmembrane helix</keyword>
<evidence type="ECO:0000256" key="5">
    <source>
        <dbReference type="SAM" id="Phobius"/>
    </source>
</evidence>
<evidence type="ECO:0000256" key="3">
    <source>
        <dbReference type="ARBA" id="ARBA00022989"/>
    </source>
</evidence>
<protein>
    <submittedName>
        <fullName evidence="6">Phage holin family protein</fullName>
    </submittedName>
</protein>
<organism evidence="6 7">
    <name type="scientific">Belliella filtrata</name>
    <dbReference type="NCBI Taxonomy" id="2923435"/>
    <lineage>
        <taxon>Bacteria</taxon>
        <taxon>Pseudomonadati</taxon>
        <taxon>Bacteroidota</taxon>
        <taxon>Cytophagia</taxon>
        <taxon>Cytophagales</taxon>
        <taxon>Cyclobacteriaceae</taxon>
        <taxon>Belliella</taxon>
    </lineage>
</organism>
<evidence type="ECO:0000256" key="1">
    <source>
        <dbReference type="ARBA" id="ARBA00004141"/>
    </source>
</evidence>
<comment type="caution">
    <text evidence="6">The sequence shown here is derived from an EMBL/GenBank/DDBJ whole genome shotgun (WGS) entry which is preliminary data.</text>
</comment>
<dbReference type="RefSeq" id="WP_241349517.1">
    <property type="nucleotide sequence ID" value="NZ_JAKZGP010000061.1"/>
</dbReference>
<dbReference type="InterPro" id="IPR006480">
    <property type="entry name" value="Phage_holin_4_1"/>
</dbReference>
<evidence type="ECO:0000313" key="6">
    <source>
        <dbReference type="EMBL" id="MCH7411164.1"/>
    </source>
</evidence>
<feature type="transmembrane region" description="Helical" evidence="5">
    <location>
        <begin position="48"/>
        <end position="71"/>
    </location>
</feature>
<reference evidence="6" key="1">
    <citation type="submission" date="2022-03" db="EMBL/GenBank/DDBJ databases">
        <title>De novo assembled genomes of Belliella spp. (Cyclobacteriaceae) strains.</title>
        <authorList>
            <person name="Szabo A."/>
            <person name="Korponai K."/>
            <person name="Felfoldi T."/>
        </authorList>
    </citation>
    <scope>NUCLEOTIDE SEQUENCE</scope>
    <source>
        <strain evidence="6">DSM 111904</strain>
    </source>
</reference>